<dbReference type="FunFam" id="1.20.1050.10:FF:000007">
    <property type="entry name" value="Glutathione S-transferase 1-1"/>
    <property type="match status" value="1"/>
</dbReference>
<dbReference type="InterPro" id="IPR036249">
    <property type="entry name" value="Thioredoxin-like_sf"/>
</dbReference>
<dbReference type="PROSITE" id="PS50404">
    <property type="entry name" value="GST_NTER"/>
    <property type="match status" value="1"/>
</dbReference>
<dbReference type="SUPFAM" id="SSF52833">
    <property type="entry name" value="Thioredoxin-like"/>
    <property type="match status" value="1"/>
</dbReference>
<dbReference type="InterPro" id="IPR010987">
    <property type="entry name" value="Glutathione-S-Trfase_C-like"/>
</dbReference>
<dbReference type="EMBL" id="LRGB01001348">
    <property type="protein sequence ID" value="KZS12861.1"/>
    <property type="molecule type" value="Genomic_DNA"/>
</dbReference>
<dbReference type="OrthoDB" id="2309723at2759"/>
<dbReference type="GO" id="GO:0003746">
    <property type="term" value="F:translation elongation factor activity"/>
    <property type="evidence" value="ECO:0007669"/>
    <property type="project" value="UniProtKB-KW"/>
</dbReference>
<keyword evidence="2" id="KW-0648">Protein biosynthesis</keyword>
<accession>A0A0P5JX89</accession>
<organism evidence="2 3">
    <name type="scientific">Daphnia magna</name>
    <dbReference type="NCBI Taxonomy" id="35525"/>
    <lineage>
        <taxon>Eukaryota</taxon>
        <taxon>Metazoa</taxon>
        <taxon>Ecdysozoa</taxon>
        <taxon>Arthropoda</taxon>
        <taxon>Crustacea</taxon>
        <taxon>Branchiopoda</taxon>
        <taxon>Diplostraca</taxon>
        <taxon>Cladocera</taxon>
        <taxon>Anomopoda</taxon>
        <taxon>Daphniidae</taxon>
        <taxon>Daphnia</taxon>
    </lineage>
</organism>
<dbReference type="SUPFAM" id="SSF47616">
    <property type="entry name" value="GST C-terminal domain-like"/>
    <property type="match status" value="1"/>
</dbReference>
<dbReference type="CDD" id="cd03177">
    <property type="entry name" value="GST_C_Delta_Epsilon"/>
    <property type="match status" value="1"/>
</dbReference>
<dbReference type="SFLD" id="SFLDG00358">
    <property type="entry name" value="Main_(cytGST)"/>
    <property type="match status" value="1"/>
</dbReference>
<dbReference type="PANTHER" id="PTHR43969">
    <property type="entry name" value="GLUTATHIONE S TRANSFERASE D10, ISOFORM A-RELATED"/>
    <property type="match status" value="1"/>
</dbReference>
<keyword evidence="2" id="KW-0251">Elongation factor</keyword>
<evidence type="ECO:0000313" key="3">
    <source>
        <dbReference type="Proteomes" id="UP000076858"/>
    </source>
</evidence>
<sequence length="235" mass="26486">MPIDLYYISLSPPCRSVMMTAYMAGVDINLKMLNLMNRDQLKPEFLKINPQHNVPTIVDEDGFCLNESHAICMYLINRYGGQKAQHLYPEDAQQRAVIDQLLNFDSSVLFANTRDLFIPVVMHGAKQLDPAALKNFHDGIGFVDIRLADSAYAAGQHLTIADIALVASISSIDAVDSRILDKYSHIQKWFKRCQKEIAHYDELNGNGANLYGQFVKNALEKIDVQESLYTGKFDV</sequence>
<dbReference type="Pfam" id="PF00043">
    <property type="entry name" value="GST_C"/>
    <property type="match status" value="1"/>
</dbReference>
<dbReference type="GO" id="GO:0006749">
    <property type="term" value="P:glutathione metabolic process"/>
    <property type="evidence" value="ECO:0007669"/>
    <property type="project" value="TreeGrafter"/>
</dbReference>
<dbReference type="PANTHER" id="PTHR43969:SF9">
    <property type="entry name" value="GLUTATHIONE S TRANSFERASE D10, ISOFORM A-RELATED"/>
    <property type="match status" value="1"/>
</dbReference>
<comment type="caution">
    <text evidence="2">The sequence shown here is derived from an EMBL/GenBank/DDBJ whole genome shotgun (WGS) entry which is preliminary data.</text>
</comment>
<dbReference type="InterPro" id="IPR004046">
    <property type="entry name" value="GST_C"/>
</dbReference>
<name>A0A0P5JX89_9CRUS</name>
<reference evidence="2 3" key="1">
    <citation type="submission" date="2016-03" db="EMBL/GenBank/DDBJ databases">
        <title>EvidentialGene: Evidence-directed Construction of Genes on Genomes.</title>
        <authorList>
            <person name="Gilbert D.G."/>
            <person name="Choi J.-H."/>
            <person name="Mockaitis K."/>
            <person name="Colbourne J."/>
            <person name="Pfrender M."/>
        </authorList>
    </citation>
    <scope>NUCLEOTIDE SEQUENCE [LARGE SCALE GENOMIC DNA]</scope>
    <source>
        <strain evidence="2 3">Xinb3</strain>
        <tissue evidence="2">Complete organism</tissue>
    </source>
</reference>
<dbReference type="SFLD" id="SFLDG01153">
    <property type="entry name" value="Main.4:_Theta-like"/>
    <property type="match status" value="1"/>
</dbReference>
<dbReference type="AlphaFoldDB" id="A0A0P5JX89"/>
<comment type="subunit">
    <text evidence="1">Homodimer.</text>
</comment>
<dbReference type="FunFam" id="3.40.30.10:FF:000034">
    <property type="entry name" value="glutathione S-transferase 1"/>
    <property type="match status" value="1"/>
</dbReference>
<dbReference type="Pfam" id="PF13417">
    <property type="entry name" value="GST_N_3"/>
    <property type="match status" value="1"/>
</dbReference>
<protein>
    <submittedName>
        <fullName evidence="2">Elongation factor 1-gamma-like protein</fullName>
    </submittedName>
</protein>
<dbReference type="InterPro" id="IPR004045">
    <property type="entry name" value="Glutathione_S-Trfase_N"/>
</dbReference>
<dbReference type="InterPro" id="IPR036282">
    <property type="entry name" value="Glutathione-S-Trfase_C_sf"/>
</dbReference>
<dbReference type="GO" id="GO:0004364">
    <property type="term" value="F:glutathione transferase activity"/>
    <property type="evidence" value="ECO:0007669"/>
    <property type="project" value="TreeGrafter"/>
</dbReference>
<dbReference type="STRING" id="35525.A0A0P5JX89"/>
<evidence type="ECO:0000256" key="1">
    <source>
        <dbReference type="ARBA" id="ARBA00011738"/>
    </source>
</evidence>
<evidence type="ECO:0000313" key="2">
    <source>
        <dbReference type="EMBL" id="KZS12861.1"/>
    </source>
</evidence>
<dbReference type="Gene3D" id="1.20.1050.10">
    <property type="match status" value="1"/>
</dbReference>
<dbReference type="SFLD" id="SFLDS00019">
    <property type="entry name" value="Glutathione_Transferase_(cytos"/>
    <property type="match status" value="1"/>
</dbReference>
<dbReference type="CDD" id="cd03045">
    <property type="entry name" value="GST_N_Delta_Epsilon"/>
    <property type="match status" value="1"/>
</dbReference>
<dbReference type="Proteomes" id="UP000076858">
    <property type="component" value="Unassembled WGS sequence"/>
</dbReference>
<gene>
    <name evidence="2" type="ORF">APZ42_022114</name>
</gene>
<dbReference type="InterPro" id="IPR040079">
    <property type="entry name" value="Glutathione_S-Trfase"/>
</dbReference>
<dbReference type="PROSITE" id="PS50405">
    <property type="entry name" value="GST_CTER"/>
    <property type="match status" value="1"/>
</dbReference>
<proteinExistence type="predicted"/>
<keyword evidence="3" id="KW-1185">Reference proteome</keyword>
<dbReference type="Gene3D" id="3.40.30.10">
    <property type="entry name" value="Glutaredoxin"/>
    <property type="match status" value="1"/>
</dbReference>